<keyword evidence="6 8" id="KW-0472">Membrane</keyword>
<dbReference type="NCBIfam" id="TIGR04056">
    <property type="entry name" value="OMP_RagA_SusC"/>
    <property type="match status" value="1"/>
</dbReference>
<dbReference type="Pfam" id="PF00593">
    <property type="entry name" value="TonB_dep_Rec_b-barrel"/>
    <property type="match status" value="1"/>
</dbReference>
<dbReference type="Gene3D" id="2.40.170.20">
    <property type="entry name" value="TonB-dependent receptor, beta-barrel domain"/>
    <property type="match status" value="1"/>
</dbReference>
<comment type="similarity">
    <text evidence="8 9">Belongs to the TonB-dependent receptor family.</text>
</comment>
<comment type="subcellular location">
    <subcellularLocation>
        <location evidence="1 8">Cell outer membrane</location>
        <topology evidence="1 8">Multi-pass membrane protein</topology>
    </subcellularLocation>
</comment>
<evidence type="ECO:0000259" key="12">
    <source>
        <dbReference type="Pfam" id="PF07715"/>
    </source>
</evidence>
<keyword evidence="10" id="KW-0732">Signal</keyword>
<dbReference type="InterPro" id="IPR012910">
    <property type="entry name" value="Plug_dom"/>
</dbReference>
<feature type="domain" description="TonB-dependent receptor-like beta-barrel" evidence="11">
    <location>
        <begin position="410"/>
        <end position="969"/>
    </location>
</feature>
<dbReference type="OrthoDB" id="9768177at2"/>
<feature type="chain" id="PRO_5037585195" evidence="10">
    <location>
        <begin position="21"/>
        <end position="1006"/>
    </location>
</feature>
<keyword evidence="4 8" id="KW-0812">Transmembrane</keyword>
<dbReference type="RefSeq" id="WP_012788128.1">
    <property type="nucleotide sequence ID" value="NC_013132.1"/>
</dbReference>
<dbReference type="Pfam" id="PF07715">
    <property type="entry name" value="Plug"/>
    <property type="match status" value="1"/>
</dbReference>
<proteinExistence type="inferred from homology"/>
<feature type="signal peptide" evidence="10">
    <location>
        <begin position="1"/>
        <end position="20"/>
    </location>
</feature>
<evidence type="ECO:0000256" key="8">
    <source>
        <dbReference type="PROSITE-ProRule" id="PRU01360"/>
    </source>
</evidence>
<protein>
    <submittedName>
        <fullName evidence="13">TonB-dependent receptor plug</fullName>
    </submittedName>
</protein>
<evidence type="ECO:0000256" key="3">
    <source>
        <dbReference type="ARBA" id="ARBA00022452"/>
    </source>
</evidence>
<evidence type="ECO:0000256" key="2">
    <source>
        <dbReference type="ARBA" id="ARBA00022448"/>
    </source>
</evidence>
<dbReference type="InterPro" id="IPR023997">
    <property type="entry name" value="TonB-dep_OMP_SusC/RagA_CS"/>
</dbReference>
<dbReference type="SUPFAM" id="SSF49464">
    <property type="entry name" value="Carboxypeptidase regulatory domain-like"/>
    <property type="match status" value="1"/>
</dbReference>
<dbReference type="InterPro" id="IPR036942">
    <property type="entry name" value="Beta-barrel_TonB_sf"/>
</dbReference>
<reference evidence="14" key="1">
    <citation type="submission" date="2009-08" db="EMBL/GenBank/DDBJ databases">
        <title>The complete genome of Chitinophaga pinensis DSM 2588.</title>
        <authorList>
            <consortium name="US DOE Joint Genome Institute (JGI-PGF)"/>
            <person name="Lucas S."/>
            <person name="Copeland A."/>
            <person name="Lapidus A."/>
            <person name="Glavina del Rio T."/>
            <person name="Dalin E."/>
            <person name="Tice H."/>
            <person name="Bruce D."/>
            <person name="Goodwin L."/>
            <person name="Pitluck S."/>
            <person name="Kyrpides N."/>
            <person name="Mavromatis K."/>
            <person name="Ivanova N."/>
            <person name="Mikhailova N."/>
            <person name="Sims D."/>
            <person name="Meinche L."/>
            <person name="Brettin T."/>
            <person name="Detter J.C."/>
            <person name="Han C."/>
            <person name="Larimer F."/>
            <person name="Land M."/>
            <person name="Hauser L."/>
            <person name="Markowitz V."/>
            <person name="Cheng J.-F."/>
            <person name="Hugenholtz P."/>
            <person name="Woyke T."/>
            <person name="Wu D."/>
            <person name="Spring S."/>
            <person name="Klenk H.-P."/>
            <person name="Eisen J.A."/>
        </authorList>
    </citation>
    <scope>NUCLEOTIDE SEQUENCE [LARGE SCALE GENOMIC DNA]</scope>
    <source>
        <strain evidence="14">ATCC 43595 / DSM 2588 / LMG 13176 / NBRC 15968 / NCIMB 11800 / UQM 2034</strain>
    </source>
</reference>
<dbReference type="Pfam" id="PF13715">
    <property type="entry name" value="CarbopepD_reg_2"/>
    <property type="match status" value="1"/>
</dbReference>
<evidence type="ECO:0000256" key="6">
    <source>
        <dbReference type="ARBA" id="ARBA00023136"/>
    </source>
</evidence>
<reference evidence="13 14" key="2">
    <citation type="journal article" date="2010" name="Stand. Genomic Sci.">
        <title>Complete genome sequence of Chitinophaga pinensis type strain (UQM 2034).</title>
        <authorList>
            <person name="Glavina Del Rio T."/>
            <person name="Abt B."/>
            <person name="Spring S."/>
            <person name="Lapidus A."/>
            <person name="Nolan M."/>
            <person name="Tice H."/>
            <person name="Copeland A."/>
            <person name="Cheng J.F."/>
            <person name="Chen F."/>
            <person name="Bruce D."/>
            <person name="Goodwin L."/>
            <person name="Pitluck S."/>
            <person name="Ivanova N."/>
            <person name="Mavromatis K."/>
            <person name="Mikhailova N."/>
            <person name="Pati A."/>
            <person name="Chen A."/>
            <person name="Palaniappan K."/>
            <person name="Land M."/>
            <person name="Hauser L."/>
            <person name="Chang Y.J."/>
            <person name="Jeffries C.D."/>
            <person name="Chain P."/>
            <person name="Saunders E."/>
            <person name="Detter J.C."/>
            <person name="Brettin T."/>
            <person name="Rohde M."/>
            <person name="Goker M."/>
            <person name="Bristow J."/>
            <person name="Eisen J.A."/>
            <person name="Markowitz V."/>
            <person name="Hugenholtz P."/>
            <person name="Kyrpides N.C."/>
            <person name="Klenk H.P."/>
            <person name="Lucas S."/>
        </authorList>
    </citation>
    <scope>NUCLEOTIDE SEQUENCE [LARGE SCALE GENOMIC DNA]</scope>
    <source>
        <strain evidence="14">ATCC 43595 / DSM 2588 / LMG 13176 / NBRC 15968 / NCIMB 11800 / UQM 2034</strain>
    </source>
</reference>
<dbReference type="Gene3D" id="2.60.40.1120">
    <property type="entry name" value="Carboxypeptidase-like, regulatory domain"/>
    <property type="match status" value="1"/>
</dbReference>
<dbReference type="PROSITE" id="PS52016">
    <property type="entry name" value="TONB_DEPENDENT_REC_3"/>
    <property type="match status" value="1"/>
</dbReference>
<evidence type="ECO:0000256" key="5">
    <source>
        <dbReference type="ARBA" id="ARBA00023077"/>
    </source>
</evidence>
<dbReference type="InterPro" id="IPR039426">
    <property type="entry name" value="TonB-dep_rcpt-like"/>
</dbReference>
<name>A0A979GM73_CHIPD</name>
<dbReference type="InterPro" id="IPR023996">
    <property type="entry name" value="TonB-dep_OMP_SusC/RagA"/>
</dbReference>
<dbReference type="GO" id="GO:0009279">
    <property type="term" value="C:cell outer membrane"/>
    <property type="evidence" value="ECO:0007669"/>
    <property type="project" value="UniProtKB-SubCell"/>
</dbReference>
<organism evidence="13 14">
    <name type="scientific">Chitinophaga pinensis (strain ATCC 43595 / DSM 2588 / LMG 13176 / NBRC 15968 / NCIMB 11800 / UQM 2034)</name>
    <dbReference type="NCBI Taxonomy" id="485918"/>
    <lineage>
        <taxon>Bacteria</taxon>
        <taxon>Pseudomonadati</taxon>
        <taxon>Bacteroidota</taxon>
        <taxon>Chitinophagia</taxon>
        <taxon>Chitinophagales</taxon>
        <taxon>Chitinophagaceae</taxon>
        <taxon>Chitinophaga</taxon>
    </lineage>
</organism>
<evidence type="ECO:0000256" key="10">
    <source>
        <dbReference type="SAM" id="SignalP"/>
    </source>
</evidence>
<keyword evidence="5 9" id="KW-0798">TonB box</keyword>
<keyword evidence="2 8" id="KW-0813">Transport</keyword>
<keyword evidence="13" id="KW-0675">Receptor</keyword>
<evidence type="ECO:0000256" key="9">
    <source>
        <dbReference type="RuleBase" id="RU003357"/>
    </source>
</evidence>
<sequence length="1006" mass="109123">MKHTLLLWLFVAISGMTAYAQTRTIKGKVTDSKDGAAVPYATVRIQGTNKGTATDQSGNFSIDISGTQTLVISSVGFTSQSVKPDNSNTVNVSLLADNTLTEYIATGYVNTNRVRKVSAVAEVTAEKLGNTPLVDINQALQGQAAGVFVGGASGQPGSVQNVRIRGVGSISASAAPLYVIDGIIVDGRDVNNTGNLALQSNDLLANLNPNDVESINILKDASATAMYGSRGANGVIVINTKKGKAGVTTFGARAQYGSAKPSFGKSSLLTPAESYAYNRDVLALNDFTPAEIDEEFPASLLATGFNWRDAGFRTAKMQDYGISASGGNEKTKLYISAGYNDQEGTLINSGLKRYTVISNVSQKVNDRLDIAMNLNLSQGDASSAMGGNFYSSPLLGAYFVSPFQSPYKADGSLYTGLESDFNAASGDNFLYSVYRNDKKLSNFRGLGGATVSYRIFDWLKIQERVNLDMVNTEANLFYDPTTGDGYNAADPLKSGSVYNQNVKVSTVTNQFSLSGNFNIGEEHQLDYLALTEYNRFKSRSFSAEGIGIIGSQLKVLDITATPQTVGGNATEYTFLSYMGQLNYSFRQKYNLSLGVRTDGSSRFGVNTRYGTFFSVGASWRLIEEEFMKSQELFSDLKLRVSYGQTGNADFGSIDNFVARALYDYGTSYNGAPGNAPNTIGNVDLTWEKNKSFNIGLDLALLKGAITATIDVYKRKTDGLLLNTPVSSTSGFTTQMTNIGSLENKGIEALISTKNFDNRGGFSWRTELNIGMNRNKITSLFMGRDVAGGNSTQLHRVGQPVQSWYLNEWAGVDPENGDPLWYTADGKTTNNINLAERRIVGNSQPKFTGGLTNTFEYKGIGVSVFFYAVTGNKILNRTRILGDADGAYFGYGYDKLTAENYWRKPGDIAERPKPIPGGNKNANSALSTRYLEDGSFLRLRNISLSYSLPAKWVRAAKFTSVKLYAQAANLATWTSYTGWDPEQDISAMEFFRYPPSKSITFGANINF</sequence>
<dbReference type="EMBL" id="CP001699">
    <property type="protein sequence ID" value="ACU57952.1"/>
    <property type="molecule type" value="Genomic_DNA"/>
</dbReference>
<dbReference type="Gene3D" id="2.170.130.10">
    <property type="entry name" value="TonB-dependent receptor, plug domain"/>
    <property type="match status" value="1"/>
</dbReference>
<evidence type="ECO:0000313" key="13">
    <source>
        <dbReference type="EMBL" id="ACU57952.1"/>
    </source>
</evidence>
<evidence type="ECO:0000256" key="1">
    <source>
        <dbReference type="ARBA" id="ARBA00004571"/>
    </source>
</evidence>
<dbReference type="SUPFAM" id="SSF56935">
    <property type="entry name" value="Porins"/>
    <property type="match status" value="1"/>
</dbReference>
<gene>
    <name evidence="13" type="ordered locus">Cpin_0454</name>
</gene>
<dbReference type="InterPro" id="IPR000531">
    <property type="entry name" value="Beta-barrel_TonB"/>
</dbReference>
<evidence type="ECO:0000259" key="11">
    <source>
        <dbReference type="Pfam" id="PF00593"/>
    </source>
</evidence>
<keyword evidence="3 8" id="KW-1134">Transmembrane beta strand</keyword>
<evidence type="ECO:0000256" key="7">
    <source>
        <dbReference type="ARBA" id="ARBA00023237"/>
    </source>
</evidence>
<evidence type="ECO:0000256" key="4">
    <source>
        <dbReference type="ARBA" id="ARBA00022692"/>
    </source>
</evidence>
<dbReference type="Proteomes" id="UP000002215">
    <property type="component" value="Chromosome"/>
</dbReference>
<feature type="domain" description="TonB-dependent receptor plug" evidence="12">
    <location>
        <begin position="118"/>
        <end position="235"/>
    </location>
</feature>
<dbReference type="InterPro" id="IPR037066">
    <property type="entry name" value="Plug_dom_sf"/>
</dbReference>
<accession>A0A979GM73</accession>
<dbReference type="KEGG" id="cpi:Cpin_0454"/>
<dbReference type="InterPro" id="IPR008969">
    <property type="entry name" value="CarboxyPept-like_regulatory"/>
</dbReference>
<dbReference type="NCBIfam" id="TIGR04057">
    <property type="entry name" value="SusC_RagA_signa"/>
    <property type="match status" value="1"/>
</dbReference>
<keyword evidence="7 8" id="KW-0998">Cell outer membrane</keyword>
<dbReference type="AlphaFoldDB" id="A0A979GM73"/>
<evidence type="ECO:0000313" key="14">
    <source>
        <dbReference type="Proteomes" id="UP000002215"/>
    </source>
</evidence>